<evidence type="ECO:0000313" key="2">
    <source>
        <dbReference type="EMBL" id="GIL60394.1"/>
    </source>
</evidence>
<sequence length="526" mass="58499">MELRAVSLPTVYDLRAALAAHEQQQAEGGFRGGRHATKRLGVPRGQGGELRHTYLAAGAPGVAGAEADGVVVSCLPVSSFSHTYAFTTSRLHEARQHPLYEVHWVWGGKSLESKRQCMRDAMVFADPPDYHNPHRVMTFELAHQEMPPGYNSWPSSRTSEMVDFALPALSAQLQQAYWALALAMALNRTLVLPQFRCYCAKNWFATSACRINSERDTVFPFPCPLSHIFRSKLLLSGELRVEDSRPHPRLGPSPSVQGTAWRVADVRESAFLNNPRTEESLRVGLPPLWLGLWMISAGLAVHWGGCLGCPFPMLGPRLAWIHTHTHTYTHTPHIHTHTHTSRQLHINFLPFSPLPLVFFGWNIQFATRYVLRVRSRGGGADDAGNGGSSSSSNRWSHNDKNDYGSSDSDSGTGTREIVLDRPRTDRELQDLLLTPEYDAVRVLHVPRPATVMSGFADALMWQQYDTAVQRVTATWCCHSTREAALHGGSRRERLQPLPPSRQQQRGFDSTSSRTAVAGIAVAPEQQ</sequence>
<proteinExistence type="predicted"/>
<feature type="compositionally biased region" description="Low complexity" evidence="1">
    <location>
        <begin position="404"/>
        <end position="414"/>
    </location>
</feature>
<feature type="region of interest" description="Disordered" evidence="1">
    <location>
        <begin position="485"/>
        <end position="526"/>
    </location>
</feature>
<keyword evidence="3" id="KW-1185">Reference proteome</keyword>
<dbReference type="GO" id="GO:0005794">
    <property type="term" value="C:Golgi apparatus"/>
    <property type="evidence" value="ECO:0007669"/>
    <property type="project" value="TreeGrafter"/>
</dbReference>
<feature type="compositionally biased region" description="Basic and acidic residues" evidence="1">
    <location>
        <begin position="485"/>
        <end position="494"/>
    </location>
</feature>
<reference evidence="2" key="1">
    <citation type="journal article" date="2021" name="Proc. Natl. Acad. Sci. U.S.A.">
        <title>Three genomes in the algal genus Volvox reveal the fate of a haploid sex-determining region after a transition to homothallism.</title>
        <authorList>
            <person name="Yamamoto K."/>
            <person name="Hamaji T."/>
            <person name="Kawai-Toyooka H."/>
            <person name="Matsuzaki R."/>
            <person name="Takahashi F."/>
            <person name="Nishimura Y."/>
            <person name="Kawachi M."/>
            <person name="Noguchi H."/>
            <person name="Minakuchi Y."/>
            <person name="Umen J.G."/>
            <person name="Toyoda A."/>
            <person name="Nozaki H."/>
        </authorList>
    </citation>
    <scope>NUCLEOTIDE SEQUENCE</scope>
    <source>
        <strain evidence="2">NIES-3780</strain>
    </source>
</reference>
<dbReference type="EMBL" id="BNCO01000039">
    <property type="protein sequence ID" value="GIL60394.1"/>
    <property type="molecule type" value="Genomic_DNA"/>
</dbReference>
<dbReference type="PANTHER" id="PTHR46936">
    <property type="entry name" value="ARABINOSYLTRANSFERASE XEG113"/>
    <property type="match status" value="1"/>
</dbReference>
<dbReference type="PANTHER" id="PTHR46936:SF1">
    <property type="entry name" value="ARABINOSYLTRANSFERASE XEG113"/>
    <property type="match status" value="1"/>
</dbReference>
<feature type="compositionally biased region" description="Gly residues" evidence="1">
    <location>
        <begin position="378"/>
        <end position="387"/>
    </location>
</feature>
<dbReference type="Proteomes" id="UP000747399">
    <property type="component" value="Unassembled WGS sequence"/>
</dbReference>
<gene>
    <name evidence="2" type="ORF">Vafri_14842</name>
</gene>
<protein>
    <submittedName>
        <fullName evidence="2">Uncharacterized protein</fullName>
    </submittedName>
</protein>
<evidence type="ECO:0000256" key="1">
    <source>
        <dbReference type="SAM" id="MobiDB-lite"/>
    </source>
</evidence>
<name>A0A8J4BF85_9CHLO</name>
<dbReference type="AlphaFoldDB" id="A0A8J4BF85"/>
<dbReference type="GO" id="GO:0052636">
    <property type="term" value="F:arabinosyltransferase activity"/>
    <property type="evidence" value="ECO:0007669"/>
    <property type="project" value="TreeGrafter"/>
</dbReference>
<dbReference type="GO" id="GO:0052325">
    <property type="term" value="P:cell wall pectin biosynthetic process"/>
    <property type="evidence" value="ECO:0007669"/>
    <property type="project" value="TreeGrafter"/>
</dbReference>
<evidence type="ECO:0000313" key="3">
    <source>
        <dbReference type="Proteomes" id="UP000747399"/>
    </source>
</evidence>
<dbReference type="InterPro" id="IPR053250">
    <property type="entry name" value="Glycosyltransferase_77"/>
</dbReference>
<comment type="caution">
    <text evidence="2">The sequence shown here is derived from an EMBL/GenBank/DDBJ whole genome shotgun (WGS) entry which is preliminary data.</text>
</comment>
<accession>A0A8J4BF85</accession>
<organism evidence="2 3">
    <name type="scientific">Volvox africanus</name>
    <dbReference type="NCBI Taxonomy" id="51714"/>
    <lineage>
        <taxon>Eukaryota</taxon>
        <taxon>Viridiplantae</taxon>
        <taxon>Chlorophyta</taxon>
        <taxon>core chlorophytes</taxon>
        <taxon>Chlorophyceae</taxon>
        <taxon>CS clade</taxon>
        <taxon>Chlamydomonadales</taxon>
        <taxon>Volvocaceae</taxon>
        <taxon>Volvox</taxon>
    </lineage>
</organism>
<feature type="region of interest" description="Disordered" evidence="1">
    <location>
        <begin position="378"/>
        <end position="421"/>
    </location>
</feature>